<evidence type="ECO:0000259" key="9">
    <source>
        <dbReference type="Pfam" id="PF24961"/>
    </source>
</evidence>
<dbReference type="Pfam" id="PF01957">
    <property type="entry name" value="NfeD"/>
    <property type="match status" value="1"/>
</dbReference>
<keyword evidence="11" id="KW-0645">Protease</keyword>
<dbReference type="InterPro" id="IPR052165">
    <property type="entry name" value="Membrane_assoc_protease"/>
</dbReference>
<organism evidence="11 13">
    <name type="scientific">Paracoccus saliphilus</name>
    <dbReference type="NCBI Taxonomy" id="405559"/>
    <lineage>
        <taxon>Bacteria</taxon>
        <taxon>Pseudomonadati</taxon>
        <taxon>Pseudomonadota</taxon>
        <taxon>Alphaproteobacteria</taxon>
        <taxon>Rhodobacterales</taxon>
        <taxon>Paracoccaceae</taxon>
        <taxon>Paracoccus</taxon>
    </lineage>
</organism>
<reference evidence="12 14" key="2">
    <citation type="submission" date="2021-01" db="EMBL/GenBank/DDBJ databases">
        <title>Biogeographic distribution of Paracoccus.</title>
        <authorList>
            <person name="Hollensteiner J."/>
            <person name="Leineberger J."/>
            <person name="Brinkhoff T."/>
            <person name="Daniel R."/>
        </authorList>
    </citation>
    <scope>NUCLEOTIDE SEQUENCE [LARGE SCALE GENOMIC DNA]</scope>
    <source>
        <strain evidence="12 14">DSM 18447</strain>
    </source>
</reference>
<feature type="transmembrane region" description="Helical" evidence="6">
    <location>
        <begin position="355"/>
        <end position="374"/>
    </location>
</feature>
<evidence type="ECO:0000259" key="8">
    <source>
        <dbReference type="Pfam" id="PF01957"/>
    </source>
</evidence>
<dbReference type="InterPro" id="IPR029045">
    <property type="entry name" value="ClpP/crotonase-like_dom_sf"/>
</dbReference>
<feature type="compositionally biased region" description="Low complexity" evidence="5">
    <location>
        <begin position="140"/>
        <end position="150"/>
    </location>
</feature>
<dbReference type="Gene3D" id="2.40.50.140">
    <property type="entry name" value="Nucleic acid-binding proteins"/>
    <property type="match status" value="1"/>
</dbReference>
<feature type="domain" description="NfeD-like C-terminal" evidence="8">
    <location>
        <begin position="424"/>
        <end position="473"/>
    </location>
</feature>
<keyword evidence="14" id="KW-1185">Reference proteome</keyword>
<evidence type="ECO:0000256" key="7">
    <source>
        <dbReference type="SAM" id="SignalP"/>
    </source>
</evidence>
<feature type="transmembrane region" description="Helical" evidence="6">
    <location>
        <begin position="307"/>
        <end position="325"/>
    </location>
</feature>
<keyword evidence="4 6" id="KW-0472">Membrane</keyword>
<name>A0AA46A754_9RHOB</name>
<proteinExistence type="predicted"/>
<dbReference type="SUPFAM" id="SSF52096">
    <property type="entry name" value="ClpP/crotonase"/>
    <property type="match status" value="1"/>
</dbReference>
<dbReference type="InterPro" id="IPR012340">
    <property type="entry name" value="NA-bd_OB-fold"/>
</dbReference>
<dbReference type="CDD" id="cd07020">
    <property type="entry name" value="Clp_protease_NfeD_1"/>
    <property type="match status" value="1"/>
</dbReference>
<feature type="transmembrane region" description="Helical" evidence="6">
    <location>
        <begin position="386"/>
        <end position="407"/>
    </location>
</feature>
<feature type="compositionally biased region" description="Basic and acidic residues" evidence="5">
    <location>
        <begin position="159"/>
        <end position="180"/>
    </location>
</feature>
<dbReference type="GO" id="GO:0016020">
    <property type="term" value="C:membrane"/>
    <property type="evidence" value="ECO:0007669"/>
    <property type="project" value="UniProtKB-SubCell"/>
</dbReference>
<feature type="region of interest" description="Disordered" evidence="5">
    <location>
        <begin position="135"/>
        <end position="185"/>
    </location>
</feature>
<sequence length="485" mass="50684">MPHFKRLRRLVAAIAVLMMAAFPVAAQETDETDARSIVLMSAIEGPIGPATVKHINRVIGLAEERAAAAVVLRLNTPGGLADAMREIISEILASDVPVIGYVAPSGAHAASAGTYILYATHVAAMAPGTNLGAATPVQIGGMPEGFPGSSPEEETDPDDGQKGDGTSEEKTSEQESDGLKPQDAMTAKATNDAVALIRSLAEMHDRNADWAERAVREAASLSANAALEMDVIDLVARDVEELLAAADGRRVEVAGAAQVLNIADLPVETIEMDSITRILSILSNPNVALILMMIGIYGLIFEFWNPGAVVPGVVGAISLTLGLYALNQLPLDYAGLALIGLGIAFMVVEALTPTFGILGFGGLAAFVLGASMLIDTDEPAYQISWWMIGTMAAVSGAVLVLLLGFTLRSYRGVPVVSGRMRMLNSPASVQEWSGGEGFVWADGERWHAEGATGLTPGQTVRVRKVTGLTLIVEADPGAGAPERKG</sequence>
<dbReference type="InterPro" id="IPR056739">
    <property type="entry name" value="NfeD_membrane"/>
</dbReference>
<evidence type="ECO:0000256" key="2">
    <source>
        <dbReference type="ARBA" id="ARBA00022692"/>
    </source>
</evidence>
<keyword evidence="2 6" id="KW-0812">Transmembrane</keyword>
<evidence type="ECO:0000313" key="11">
    <source>
        <dbReference type="EMBL" id="SIT08110.1"/>
    </source>
</evidence>
<feature type="domain" description="NfeD integral membrane" evidence="9">
    <location>
        <begin position="286"/>
        <end position="402"/>
    </location>
</feature>
<dbReference type="GO" id="GO:0006508">
    <property type="term" value="P:proteolysis"/>
    <property type="evidence" value="ECO:0007669"/>
    <property type="project" value="UniProtKB-KW"/>
</dbReference>
<evidence type="ECO:0000256" key="1">
    <source>
        <dbReference type="ARBA" id="ARBA00004141"/>
    </source>
</evidence>
<evidence type="ECO:0000259" key="10">
    <source>
        <dbReference type="Pfam" id="PF25145"/>
    </source>
</evidence>
<protein>
    <submittedName>
        <fullName evidence="11">Membrane-bound serine protease (ClpP class)</fullName>
    </submittedName>
    <submittedName>
        <fullName evidence="12">Nodulation protein NfeD</fullName>
    </submittedName>
</protein>
<dbReference type="Pfam" id="PF25145">
    <property type="entry name" value="NfeD1b_N"/>
    <property type="match status" value="1"/>
</dbReference>
<evidence type="ECO:0000313" key="14">
    <source>
        <dbReference type="Proteomes" id="UP001215549"/>
    </source>
</evidence>
<gene>
    <name evidence="12" type="ORF">JHX88_20505</name>
    <name evidence="11" type="ORF">SAMN05421772_11659</name>
</gene>
<keyword evidence="11" id="KW-0378">Hydrolase</keyword>
<evidence type="ECO:0000256" key="3">
    <source>
        <dbReference type="ARBA" id="ARBA00022989"/>
    </source>
</evidence>
<feature type="signal peptide" evidence="7">
    <location>
        <begin position="1"/>
        <end position="26"/>
    </location>
</feature>
<keyword evidence="3 6" id="KW-1133">Transmembrane helix</keyword>
<feature type="domain" description="NfeD1b N-terminal" evidence="10">
    <location>
        <begin position="43"/>
        <end position="140"/>
    </location>
</feature>
<dbReference type="Proteomes" id="UP001215549">
    <property type="component" value="Chromosome"/>
</dbReference>
<dbReference type="Proteomes" id="UP000186216">
    <property type="component" value="Unassembled WGS sequence"/>
</dbReference>
<reference evidence="11 13" key="1">
    <citation type="submission" date="2017-01" db="EMBL/GenBank/DDBJ databases">
        <authorList>
            <person name="Varghese N."/>
            <person name="Submissions S."/>
        </authorList>
    </citation>
    <scope>NUCLEOTIDE SEQUENCE [LARGE SCALE GENOMIC DNA]</scope>
    <source>
        <strain evidence="11 13">DSM 18447</strain>
    </source>
</reference>
<evidence type="ECO:0000313" key="12">
    <source>
        <dbReference type="EMBL" id="WCR03130.1"/>
    </source>
</evidence>
<keyword evidence="7" id="KW-0732">Signal</keyword>
<dbReference type="GO" id="GO:0008233">
    <property type="term" value="F:peptidase activity"/>
    <property type="evidence" value="ECO:0007669"/>
    <property type="project" value="UniProtKB-KW"/>
</dbReference>
<dbReference type="PANTHER" id="PTHR33507">
    <property type="entry name" value="INNER MEMBRANE PROTEIN YBBJ"/>
    <property type="match status" value="1"/>
</dbReference>
<evidence type="ECO:0000256" key="4">
    <source>
        <dbReference type="ARBA" id="ARBA00023136"/>
    </source>
</evidence>
<dbReference type="EMBL" id="FTOU01000016">
    <property type="protein sequence ID" value="SIT08110.1"/>
    <property type="molecule type" value="Genomic_DNA"/>
</dbReference>
<dbReference type="InterPro" id="IPR056738">
    <property type="entry name" value="NfeD1b_N"/>
</dbReference>
<feature type="chain" id="PRO_5041409564" evidence="7">
    <location>
        <begin position="27"/>
        <end position="485"/>
    </location>
</feature>
<feature type="transmembrane region" description="Helical" evidence="6">
    <location>
        <begin position="278"/>
        <end position="300"/>
    </location>
</feature>
<dbReference type="RefSeq" id="WP_272848131.1">
    <property type="nucleotide sequence ID" value="NZ_CP067140.1"/>
</dbReference>
<evidence type="ECO:0000256" key="6">
    <source>
        <dbReference type="SAM" id="Phobius"/>
    </source>
</evidence>
<dbReference type="Pfam" id="PF24961">
    <property type="entry name" value="NfeD_membrane"/>
    <property type="match status" value="1"/>
</dbReference>
<dbReference type="EMBL" id="CP067140">
    <property type="protein sequence ID" value="WCR03130.1"/>
    <property type="molecule type" value="Genomic_DNA"/>
</dbReference>
<accession>A0AA46A754</accession>
<dbReference type="SUPFAM" id="SSF141322">
    <property type="entry name" value="NfeD domain-like"/>
    <property type="match status" value="1"/>
</dbReference>
<dbReference type="AlphaFoldDB" id="A0AA46A754"/>
<comment type="subcellular location">
    <subcellularLocation>
        <location evidence="1">Membrane</location>
        <topology evidence="1">Multi-pass membrane protein</topology>
    </subcellularLocation>
</comment>
<dbReference type="InterPro" id="IPR002810">
    <property type="entry name" value="NfeD-like_C"/>
</dbReference>
<evidence type="ECO:0000256" key="5">
    <source>
        <dbReference type="SAM" id="MobiDB-lite"/>
    </source>
</evidence>
<evidence type="ECO:0000313" key="13">
    <source>
        <dbReference type="Proteomes" id="UP000186216"/>
    </source>
</evidence>
<dbReference type="PANTHER" id="PTHR33507:SF4">
    <property type="entry name" value="NODULATION COMPETITIVENESS PROTEIN NFED"/>
    <property type="match status" value="1"/>
</dbReference>
<dbReference type="Gene3D" id="3.90.226.10">
    <property type="entry name" value="2-enoyl-CoA Hydratase, Chain A, domain 1"/>
    <property type="match status" value="1"/>
</dbReference>